<dbReference type="InterPro" id="IPR018060">
    <property type="entry name" value="HTH_AraC"/>
</dbReference>
<evidence type="ECO:0000259" key="5">
    <source>
        <dbReference type="PROSITE" id="PS01124"/>
    </source>
</evidence>
<reference evidence="6 7" key="1">
    <citation type="submission" date="2014-11" db="EMBL/GenBank/DDBJ databases">
        <title>Draft genome sequence of Pseudomonas fluorescens strains SF4c SF39a.</title>
        <authorList>
            <person name="Underwood G.E."/>
            <person name="Ly L.K."/>
            <person name="Bitzer A.S."/>
            <person name="Godino A."/>
            <person name="Bucci V."/>
            <person name="Fischer S."/>
            <person name="Silby M.W."/>
        </authorList>
    </citation>
    <scope>NUCLEOTIDE SEQUENCE [LARGE SCALE GENOMIC DNA]</scope>
    <source>
        <strain evidence="6 7">SF4c</strain>
    </source>
</reference>
<keyword evidence="2" id="KW-0238">DNA-binding</keyword>
<dbReference type="InterPro" id="IPR050204">
    <property type="entry name" value="AraC_XylS_family_regulators"/>
</dbReference>
<dbReference type="RefSeq" id="WP_039772141.1">
    <property type="nucleotide sequence ID" value="NZ_CP048408.1"/>
</dbReference>
<evidence type="ECO:0000256" key="3">
    <source>
        <dbReference type="ARBA" id="ARBA00023163"/>
    </source>
</evidence>
<evidence type="ECO:0000256" key="4">
    <source>
        <dbReference type="ARBA" id="ARBA00037345"/>
    </source>
</evidence>
<dbReference type="AlphaFoldDB" id="A0AAE2DHJ6"/>
<comment type="function">
    <text evidence="4">Regulatory protein of the TOL plasmid xyl operons. XylS activates the xylXYZLTEGFJQKIH operon required for the degradation of toluene, m-xylene and p-xylene.</text>
</comment>
<dbReference type="PANTHER" id="PTHR46796:SF14">
    <property type="entry name" value="TRANSCRIPTIONAL REGULATORY PROTEIN"/>
    <property type="match status" value="1"/>
</dbReference>
<dbReference type="PROSITE" id="PS01124">
    <property type="entry name" value="HTH_ARAC_FAMILY_2"/>
    <property type="match status" value="1"/>
</dbReference>
<organism evidence="6 7">
    <name type="scientific">Pseudomonas fluorescens</name>
    <dbReference type="NCBI Taxonomy" id="294"/>
    <lineage>
        <taxon>Bacteria</taxon>
        <taxon>Pseudomonadati</taxon>
        <taxon>Pseudomonadota</taxon>
        <taxon>Gammaproteobacteria</taxon>
        <taxon>Pseudomonadales</taxon>
        <taxon>Pseudomonadaceae</taxon>
        <taxon>Pseudomonas</taxon>
    </lineage>
</organism>
<evidence type="ECO:0000313" key="7">
    <source>
        <dbReference type="Proteomes" id="UP000031587"/>
    </source>
</evidence>
<evidence type="ECO:0000313" key="6">
    <source>
        <dbReference type="EMBL" id="KIF56138.1"/>
    </source>
</evidence>
<proteinExistence type="predicted"/>
<protein>
    <submittedName>
        <fullName evidence="6">AraC family transcriptional regulator</fullName>
    </submittedName>
</protein>
<dbReference type="SUPFAM" id="SSF46689">
    <property type="entry name" value="Homeodomain-like"/>
    <property type="match status" value="2"/>
</dbReference>
<dbReference type="InterPro" id="IPR009057">
    <property type="entry name" value="Homeodomain-like_sf"/>
</dbReference>
<keyword evidence="3" id="KW-0804">Transcription</keyword>
<evidence type="ECO:0000256" key="1">
    <source>
        <dbReference type="ARBA" id="ARBA00023015"/>
    </source>
</evidence>
<dbReference type="Gene3D" id="1.10.10.60">
    <property type="entry name" value="Homeodomain-like"/>
    <property type="match status" value="2"/>
</dbReference>
<evidence type="ECO:0000256" key="2">
    <source>
        <dbReference type="ARBA" id="ARBA00023125"/>
    </source>
</evidence>
<dbReference type="Proteomes" id="UP000031587">
    <property type="component" value="Unassembled WGS sequence"/>
</dbReference>
<keyword evidence="1" id="KW-0805">Transcription regulation</keyword>
<gene>
    <name evidence="6" type="ORF">QS95_24955</name>
</gene>
<comment type="caution">
    <text evidence="6">The sequence shown here is derived from an EMBL/GenBank/DDBJ whole genome shotgun (WGS) entry which is preliminary data.</text>
</comment>
<dbReference type="PANTHER" id="PTHR46796">
    <property type="entry name" value="HTH-TYPE TRANSCRIPTIONAL ACTIVATOR RHAS-RELATED"/>
    <property type="match status" value="1"/>
</dbReference>
<dbReference type="SMART" id="SM00342">
    <property type="entry name" value="HTH_ARAC"/>
    <property type="match status" value="1"/>
</dbReference>
<dbReference type="GO" id="GO:0043565">
    <property type="term" value="F:sequence-specific DNA binding"/>
    <property type="evidence" value="ECO:0007669"/>
    <property type="project" value="InterPro"/>
</dbReference>
<name>A0AAE2DHJ6_PSEFL</name>
<dbReference type="PRINTS" id="PR00032">
    <property type="entry name" value="HTHARAC"/>
</dbReference>
<feature type="domain" description="HTH araC/xylS-type" evidence="5">
    <location>
        <begin position="27"/>
        <end position="124"/>
    </location>
</feature>
<dbReference type="InterPro" id="IPR020449">
    <property type="entry name" value="Tscrpt_reg_AraC-type_HTH"/>
</dbReference>
<dbReference type="GO" id="GO:0003700">
    <property type="term" value="F:DNA-binding transcription factor activity"/>
    <property type="evidence" value="ECO:0007669"/>
    <property type="project" value="InterPro"/>
</dbReference>
<dbReference type="Pfam" id="PF12833">
    <property type="entry name" value="HTH_18"/>
    <property type="match status" value="1"/>
</dbReference>
<sequence>MSPQSLISDHPRPLMRPLGSLTSWQERRAKELMLRDLSRSARISEIAGLCNLSRSHFSRAFKKNTGYSPQEWWLRMKIEKAKSLLITSMPITEVVYECGFSDHSHFTRTFNRLEGMPPREWRRAFVANRAPIALQLPAIELDAALWSVHNAGHAHPSHA</sequence>
<accession>A0AAE2DHJ6</accession>
<dbReference type="EMBL" id="JTGH01000024">
    <property type="protein sequence ID" value="KIF56138.1"/>
    <property type="molecule type" value="Genomic_DNA"/>
</dbReference>